<sequence length="320" mass="34885">MTTINLGNNGPLVSKLGLGCMRMSSVWGSPAKDENEGIATIRMALDNGVNFLNTGDFYGSGHNELLVGKAIKGRRDDAFLSVKFGAIIYGGRFIGLDLRPLSIKNFIDYSLVRLGVEIIDLYQPCRLDNSVPVEDVIGTVADLIKEGKVRYLGVSEINAEQLRKAHSVYPVTALEIGYSLADREIERDLLPTAKELGIGVVSFANTAEGLLTGELTAPLAAGDYRHHFSRFQGENLVRNLAKVEVLKAMAKEKGYTPAQLAIAWVNAQGDDIMTLVSMSRRSRLPENIQALGITFTSEEMQTLNTHFAPGEIAGGTYLHR</sequence>
<comment type="caution">
    <text evidence="3">The sequence shown here is derived from an EMBL/GenBank/DDBJ whole genome shotgun (WGS) entry which is preliminary data.</text>
</comment>
<dbReference type="Gene3D" id="3.20.20.100">
    <property type="entry name" value="NADP-dependent oxidoreductase domain"/>
    <property type="match status" value="1"/>
</dbReference>
<protein>
    <submittedName>
        <fullName evidence="3">Aryl-alcohol dehydrogenase-like predicted oxidoreductase</fullName>
    </submittedName>
</protein>
<feature type="domain" description="NADP-dependent oxidoreductase" evidence="2">
    <location>
        <begin position="15"/>
        <end position="305"/>
    </location>
</feature>
<dbReference type="EMBL" id="SODV01000002">
    <property type="protein sequence ID" value="TDW96366.1"/>
    <property type="molecule type" value="Genomic_DNA"/>
</dbReference>
<proteinExistence type="predicted"/>
<dbReference type="GO" id="GO:0016491">
    <property type="term" value="F:oxidoreductase activity"/>
    <property type="evidence" value="ECO:0007669"/>
    <property type="project" value="UniProtKB-KW"/>
</dbReference>
<keyword evidence="1" id="KW-0560">Oxidoreductase</keyword>
<evidence type="ECO:0000313" key="4">
    <source>
        <dbReference type="Proteomes" id="UP000294498"/>
    </source>
</evidence>
<dbReference type="PRINTS" id="PR00069">
    <property type="entry name" value="ALDKETRDTASE"/>
</dbReference>
<keyword evidence="4" id="KW-1185">Reference proteome</keyword>
<accession>A0A4R8DGX7</accession>
<name>A0A4R8DGX7_9BACT</name>
<dbReference type="OrthoDB" id="9773828at2"/>
<evidence type="ECO:0000259" key="2">
    <source>
        <dbReference type="Pfam" id="PF00248"/>
    </source>
</evidence>
<dbReference type="Pfam" id="PF00248">
    <property type="entry name" value="Aldo_ket_red"/>
    <property type="match status" value="1"/>
</dbReference>
<dbReference type="AlphaFoldDB" id="A0A4R8DGX7"/>
<evidence type="ECO:0000256" key="1">
    <source>
        <dbReference type="ARBA" id="ARBA00023002"/>
    </source>
</evidence>
<dbReference type="InterPro" id="IPR050791">
    <property type="entry name" value="Aldo-Keto_reductase"/>
</dbReference>
<dbReference type="GO" id="GO:0005737">
    <property type="term" value="C:cytoplasm"/>
    <property type="evidence" value="ECO:0007669"/>
    <property type="project" value="TreeGrafter"/>
</dbReference>
<dbReference type="Proteomes" id="UP000294498">
    <property type="component" value="Unassembled WGS sequence"/>
</dbReference>
<reference evidence="3 4" key="1">
    <citation type="submission" date="2019-03" db="EMBL/GenBank/DDBJ databases">
        <title>Genomic Encyclopedia of Type Strains, Phase IV (KMG-IV): sequencing the most valuable type-strain genomes for metagenomic binning, comparative biology and taxonomic classification.</title>
        <authorList>
            <person name="Goeker M."/>
        </authorList>
    </citation>
    <scope>NUCLEOTIDE SEQUENCE [LARGE SCALE GENOMIC DNA]</scope>
    <source>
        <strain evidence="3 4">DSM 100059</strain>
    </source>
</reference>
<dbReference type="InterPro" id="IPR023210">
    <property type="entry name" value="NADP_OxRdtase_dom"/>
</dbReference>
<evidence type="ECO:0000313" key="3">
    <source>
        <dbReference type="EMBL" id="TDW96366.1"/>
    </source>
</evidence>
<dbReference type="PANTHER" id="PTHR43625">
    <property type="entry name" value="AFLATOXIN B1 ALDEHYDE REDUCTASE"/>
    <property type="match status" value="1"/>
</dbReference>
<dbReference type="RefSeq" id="WP_133996674.1">
    <property type="nucleotide sequence ID" value="NZ_SODV01000002.1"/>
</dbReference>
<organism evidence="3 4">
    <name type="scientific">Dinghuibacter silviterrae</name>
    <dbReference type="NCBI Taxonomy" id="1539049"/>
    <lineage>
        <taxon>Bacteria</taxon>
        <taxon>Pseudomonadati</taxon>
        <taxon>Bacteroidota</taxon>
        <taxon>Chitinophagia</taxon>
        <taxon>Chitinophagales</taxon>
        <taxon>Chitinophagaceae</taxon>
        <taxon>Dinghuibacter</taxon>
    </lineage>
</organism>
<dbReference type="PANTHER" id="PTHR43625:SF40">
    <property type="entry name" value="ALDO-KETO REDUCTASE YAKC [NADP(+)]"/>
    <property type="match status" value="1"/>
</dbReference>
<gene>
    <name evidence="3" type="ORF">EDB95_4194</name>
</gene>
<dbReference type="InterPro" id="IPR020471">
    <property type="entry name" value="AKR"/>
</dbReference>
<dbReference type="SUPFAM" id="SSF51430">
    <property type="entry name" value="NAD(P)-linked oxidoreductase"/>
    <property type="match status" value="1"/>
</dbReference>
<dbReference type="InterPro" id="IPR036812">
    <property type="entry name" value="NAD(P)_OxRdtase_dom_sf"/>
</dbReference>